<dbReference type="GO" id="GO:0046872">
    <property type="term" value="F:metal ion binding"/>
    <property type="evidence" value="ECO:0007669"/>
    <property type="project" value="UniProtKB-KW"/>
</dbReference>
<feature type="chain" id="PRO_5024388540" description="dihydropyrimidinase" evidence="9">
    <location>
        <begin position="23"/>
        <end position="602"/>
    </location>
</feature>
<dbReference type="Proteomes" id="UP000326939">
    <property type="component" value="Chromosome 9"/>
</dbReference>
<protein>
    <recommendedName>
        <fullName evidence="7">dihydropyrimidinase</fullName>
        <ecNumber evidence="7">3.5.2.2</ecNumber>
    </recommendedName>
</protein>
<evidence type="ECO:0000256" key="7">
    <source>
        <dbReference type="ARBA" id="ARBA00039113"/>
    </source>
</evidence>
<evidence type="ECO:0000256" key="5">
    <source>
        <dbReference type="ARBA" id="ARBA00022801"/>
    </source>
</evidence>
<dbReference type="InterPro" id="IPR011059">
    <property type="entry name" value="Metal-dep_hydrolase_composite"/>
</dbReference>
<dbReference type="GO" id="GO:0004157">
    <property type="term" value="F:dihydropyrimidinase activity"/>
    <property type="evidence" value="ECO:0007669"/>
    <property type="project" value="UniProtKB-EC"/>
</dbReference>
<evidence type="ECO:0000313" key="11">
    <source>
        <dbReference type="EMBL" id="KAB5541086.1"/>
    </source>
</evidence>
<evidence type="ECO:0000256" key="9">
    <source>
        <dbReference type="SAM" id="SignalP"/>
    </source>
</evidence>
<proteinExistence type="inferred from homology"/>
<dbReference type="InterPro" id="IPR050378">
    <property type="entry name" value="Metallo-dep_Hydrolases_sf"/>
</dbReference>
<feature type="signal peptide" evidence="9">
    <location>
        <begin position="1"/>
        <end position="22"/>
    </location>
</feature>
<dbReference type="PANTHER" id="PTHR11647:SF1">
    <property type="entry name" value="COLLAPSIN RESPONSE MEDIATOR PROTEIN"/>
    <property type="match status" value="1"/>
</dbReference>
<gene>
    <name evidence="11" type="ORF">DKX38_014060</name>
</gene>
<evidence type="ECO:0000256" key="4">
    <source>
        <dbReference type="ARBA" id="ARBA00022723"/>
    </source>
</evidence>
<dbReference type="PANTHER" id="PTHR11647">
    <property type="entry name" value="HYDRANTOINASE/DIHYDROPYRIMIDINASE FAMILY MEMBER"/>
    <property type="match status" value="1"/>
</dbReference>
<dbReference type="InterPro" id="IPR032466">
    <property type="entry name" value="Metal_Hydrolase"/>
</dbReference>
<evidence type="ECO:0000256" key="3">
    <source>
        <dbReference type="ARBA" id="ARBA00022553"/>
    </source>
</evidence>
<keyword evidence="9" id="KW-0732">Signal</keyword>
<feature type="domain" description="Amidohydrolase-related" evidence="10">
    <location>
        <begin position="414"/>
        <end position="552"/>
    </location>
</feature>
<feature type="modified residue" description="N6-carboxylysine" evidence="8">
    <location>
        <position position="193"/>
    </location>
</feature>
<dbReference type="EC" id="3.5.2.2" evidence="7"/>
<comment type="cofactor">
    <cofactor evidence="1">
        <name>Zn(2+)</name>
        <dbReference type="ChEBI" id="CHEBI:29105"/>
    </cofactor>
</comment>
<dbReference type="Pfam" id="PF01979">
    <property type="entry name" value="Amidohydro_1"/>
    <property type="match status" value="2"/>
</dbReference>
<comment type="caution">
    <text evidence="11">The sequence shown here is derived from an EMBL/GenBank/DDBJ whole genome shotgun (WGS) entry which is preliminary data.</text>
</comment>
<dbReference type="SUPFAM" id="SSF51556">
    <property type="entry name" value="Metallo-dependent hydrolases"/>
    <property type="match status" value="1"/>
</dbReference>
<keyword evidence="12" id="KW-1185">Reference proteome</keyword>
<dbReference type="InterPro" id="IPR006680">
    <property type="entry name" value="Amidohydro-rel"/>
</dbReference>
<evidence type="ECO:0000259" key="10">
    <source>
        <dbReference type="Pfam" id="PF01979"/>
    </source>
</evidence>
<keyword evidence="5" id="KW-0378">Hydrolase</keyword>
<evidence type="ECO:0000313" key="12">
    <source>
        <dbReference type="Proteomes" id="UP000326939"/>
    </source>
</evidence>
<dbReference type="SUPFAM" id="SSF51338">
    <property type="entry name" value="Composite domain of metallo-dependent hydrolases"/>
    <property type="match status" value="1"/>
</dbReference>
<dbReference type="CDD" id="cd01314">
    <property type="entry name" value="D-HYD"/>
    <property type="match status" value="1"/>
</dbReference>
<evidence type="ECO:0000256" key="6">
    <source>
        <dbReference type="ARBA" id="ARBA00036696"/>
    </source>
</evidence>
<comment type="catalytic activity">
    <reaction evidence="6">
        <text>5,6-dihydrouracil + H2O = 3-(carbamoylamino)propanoate + H(+)</text>
        <dbReference type="Rhea" id="RHEA:16121"/>
        <dbReference type="ChEBI" id="CHEBI:11892"/>
        <dbReference type="ChEBI" id="CHEBI:15377"/>
        <dbReference type="ChEBI" id="CHEBI:15378"/>
        <dbReference type="ChEBI" id="CHEBI:15901"/>
        <dbReference type="EC" id="3.5.2.2"/>
    </reaction>
</comment>
<keyword evidence="4" id="KW-0479">Metal-binding</keyword>
<reference evidence="12" key="1">
    <citation type="journal article" date="2019" name="Gigascience">
        <title>De novo genome assembly of the endangered Acer yangbiense, a plant species with extremely small populations endemic to Yunnan Province, China.</title>
        <authorList>
            <person name="Yang J."/>
            <person name="Wariss H.M."/>
            <person name="Tao L."/>
            <person name="Zhang R."/>
            <person name="Yun Q."/>
            <person name="Hollingsworth P."/>
            <person name="Dao Z."/>
            <person name="Luo G."/>
            <person name="Guo H."/>
            <person name="Ma Y."/>
            <person name="Sun W."/>
        </authorList>
    </citation>
    <scope>NUCLEOTIDE SEQUENCE [LARGE SCALE GENOMIC DNA]</scope>
    <source>
        <strain evidence="12">cv. br00</strain>
    </source>
</reference>
<sequence length="602" mass="65462">MACRFYLFFSLSLLLFTPPSNSQSNQFCEAGIGYGEVGCGISSSTKLLIKGGTVVNAHHQEVADVYVEDGIIVAVKPDLKVSDDVKVIDATGKFVMPGGIDPHTHLAMEFMGTETIDDFFSGQAAALAGGTTMHIDFVIPVNDSLIAGLETYEEKAKKSCMDYGFHMAITKFDDIVSRDMEIIVKEKGINSFKFFLAYKGSLMVNDELLLEGLKRCKSLGALAMVHAENGDAVFEGQKRMIQLGITGPEGHALSRPPVLEGEATARAIRLAGFVNTPLYVVHVMSIDAMEEIAKARKSGTVASNFDGSLFLCALISYLPNLHQLISLTALLYISPSAISHFLKASQNLSFGTLNRVVKCISTARFSLRHIGQRVVGEPVVSGLVLDDSGLWDSDFTTASKYVMSPPIRASGHDKALQGALSNGVLQLVGTDHCVFNSTQKAFGIDDFRKIPNGVNGIEERMHLVWDTMVESGQISITDYVRVTSTECARIFNIYPRKGAIIAGSDADIIILNPNSSFEINARSHHSRTDTNVYEGRRGKGKVEVTIARGRVVWENNELKVVPGSGKYIEMPPFNYLFSGIDKADASYLSSLNAPVKRSKSTT</sequence>
<dbReference type="GO" id="GO:0005829">
    <property type="term" value="C:cytosol"/>
    <property type="evidence" value="ECO:0007669"/>
    <property type="project" value="TreeGrafter"/>
</dbReference>
<dbReference type="FunFam" id="3.20.20.140:FF:000174">
    <property type="entry name" value="Dihydropyrimidinase-related protein 2"/>
    <property type="match status" value="1"/>
</dbReference>
<evidence type="ECO:0000256" key="8">
    <source>
        <dbReference type="PIRSR" id="PIRSR611778-50"/>
    </source>
</evidence>
<feature type="domain" description="Amidohydrolase-related" evidence="10">
    <location>
        <begin position="94"/>
        <end position="233"/>
    </location>
</feature>
<comment type="PTM">
    <text evidence="8">Carbamylation allows a single lysine to coordinate two divalent metal cations.</text>
</comment>
<comment type="similarity">
    <text evidence="2">Belongs to the metallo-dependent hydrolases superfamily. Hydantoinase/dihydropyrimidinase family.</text>
</comment>
<dbReference type="InterPro" id="IPR011778">
    <property type="entry name" value="Hydantoinase/dihydroPyrase"/>
</dbReference>
<accession>A0A5N5LGJ5</accession>
<evidence type="ECO:0000256" key="2">
    <source>
        <dbReference type="ARBA" id="ARBA00008829"/>
    </source>
</evidence>
<evidence type="ECO:0000256" key="1">
    <source>
        <dbReference type="ARBA" id="ARBA00001947"/>
    </source>
</evidence>
<dbReference type="FunFam" id="3.20.20.140:FF:000217">
    <property type="entry name" value="Dihydropyrimidinase-related protein 1"/>
    <property type="match status" value="1"/>
</dbReference>
<dbReference type="Gene3D" id="3.20.20.140">
    <property type="entry name" value="Metal-dependent hydrolases"/>
    <property type="match status" value="2"/>
</dbReference>
<organism evidence="11 12">
    <name type="scientific">Salix brachista</name>
    <dbReference type="NCBI Taxonomy" id="2182728"/>
    <lineage>
        <taxon>Eukaryota</taxon>
        <taxon>Viridiplantae</taxon>
        <taxon>Streptophyta</taxon>
        <taxon>Embryophyta</taxon>
        <taxon>Tracheophyta</taxon>
        <taxon>Spermatophyta</taxon>
        <taxon>Magnoliopsida</taxon>
        <taxon>eudicotyledons</taxon>
        <taxon>Gunneridae</taxon>
        <taxon>Pentapetalae</taxon>
        <taxon>rosids</taxon>
        <taxon>fabids</taxon>
        <taxon>Malpighiales</taxon>
        <taxon>Salicaceae</taxon>
        <taxon>Saliceae</taxon>
        <taxon>Salix</taxon>
    </lineage>
</organism>
<dbReference type="EMBL" id="VDCV01000009">
    <property type="protein sequence ID" value="KAB5541086.1"/>
    <property type="molecule type" value="Genomic_DNA"/>
</dbReference>
<dbReference type="AlphaFoldDB" id="A0A5N5LGJ5"/>
<name>A0A5N5LGJ5_9ROSI</name>
<keyword evidence="3" id="KW-0597">Phosphoprotein</keyword>
<dbReference type="GO" id="GO:0006208">
    <property type="term" value="P:pyrimidine nucleobase catabolic process"/>
    <property type="evidence" value="ECO:0007669"/>
    <property type="project" value="TreeGrafter"/>
</dbReference>